<evidence type="ECO:0000313" key="8">
    <source>
        <dbReference type="EMBL" id="PSK59459.1"/>
    </source>
</evidence>
<dbReference type="InterPro" id="IPR045170">
    <property type="entry name" value="MTOX"/>
</dbReference>
<dbReference type="GO" id="GO:0051698">
    <property type="term" value="F:saccharopine oxidase activity"/>
    <property type="evidence" value="ECO:0007669"/>
    <property type="project" value="TreeGrafter"/>
</dbReference>
<evidence type="ECO:0000256" key="2">
    <source>
        <dbReference type="ARBA" id="ARBA00010989"/>
    </source>
</evidence>
<reference evidence="8 9" key="1">
    <citation type="submission" date="2017-05" db="EMBL/GenBank/DDBJ databases">
        <title>Draft genome sequence of Elsinoe australis.</title>
        <authorList>
            <person name="Cheng Q."/>
        </authorList>
    </citation>
    <scope>NUCLEOTIDE SEQUENCE [LARGE SCALE GENOMIC DNA]</scope>
    <source>
        <strain evidence="8 9">NL1</strain>
    </source>
</reference>
<keyword evidence="5" id="KW-0560">Oxidoreductase</keyword>
<comment type="cofactor">
    <cofactor evidence="1">
        <name>FAD</name>
        <dbReference type="ChEBI" id="CHEBI:57692"/>
    </cofactor>
</comment>
<dbReference type="SUPFAM" id="SSF51905">
    <property type="entry name" value="FAD/NAD(P)-binding domain"/>
    <property type="match status" value="1"/>
</dbReference>
<keyword evidence="3" id="KW-0285">Flavoprotein</keyword>
<dbReference type="Pfam" id="PF01266">
    <property type="entry name" value="DAO"/>
    <property type="match status" value="1"/>
</dbReference>
<evidence type="ECO:0000256" key="4">
    <source>
        <dbReference type="ARBA" id="ARBA00022827"/>
    </source>
</evidence>
<dbReference type="PANTHER" id="PTHR10961:SF37">
    <property type="entry name" value="FAD DEPENDENT OXIDOREDUCTASE DOMAIN-CONTAINING PROTEIN"/>
    <property type="match status" value="1"/>
</dbReference>
<name>A0A2P8AG66_9PEZI</name>
<dbReference type="Gene3D" id="3.30.9.10">
    <property type="entry name" value="D-Amino Acid Oxidase, subunit A, domain 2"/>
    <property type="match status" value="1"/>
</dbReference>
<keyword evidence="9" id="KW-1185">Reference proteome</keyword>
<dbReference type="Proteomes" id="UP000243723">
    <property type="component" value="Unassembled WGS sequence"/>
</dbReference>
<keyword evidence="4" id="KW-0274">FAD</keyword>
<feature type="region of interest" description="Disordered" evidence="6">
    <location>
        <begin position="418"/>
        <end position="445"/>
    </location>
</feature>
<dbReference type="GO" id="GO:0050660">
    <property type="term" value="F:flavin adenine dinucleotide binding"/>
    <property type="evidence" value="ECO:0007669"/>
    <property type="project" value="InterPro"/>
</dbReference>
<dbReference type="PANTHER" id="PTHR10961">
    <property type="entry name" value="PEROXISOMAL SARCOSINE OXIDASE"/>
    <property type="match status" value="1"/>
</dbReference>
<dbReference type="AlphaFoldDB" id="A0A2P8AG66"/>
<evidence type="ECO:0000313" key="9">
    <source>
        <dbReference type="Proteomes" id="UP000243723"/>
    </source>
</evidence>
<dbReference type="EMBL" id="NHZQ01000010">
    <property type="protein sequence ID" value="PSK59459.1"/>
    <property type="molecule type" value="Genomic_DNA"/>
</dbReference>
<feature type="compositionally biased region" description="Polar residues" evidence="6">
    <location>
        <begin position="435"/>
        <end position="445"/>
    </location>
</feature>
<dbReference type="Gene3D" id="3.50.50.60">
    <property type="entry name" value="FAD/NAD(P)-binding domain"/>
    <property type="match status" value="1"/>
</dbReference>
<dbReference type="OrthoDB" id="2219495at2759"/>
<comment type="similarity">
    <text evidence="2">Belongs to the MSOX/MTOX family.</text>
</comment>
<feature type="domain" description="FAD dependent oxidoreductase" evidence="7">
    <location>
        <begin position="8"/>
        <end position="392"/>
    </location>
</feature>
<dbReference type="STRING" id="40998.A0A2P8AG66"/>
<sequence>MAPQEPSVLIVGAGTFGVSTAWHLAKTYKDPSRVTIIDRSPSPPKPAAAVDINRIIRTDYANPLYCDLAYTALHDWFWQQELQAHFFKVGWLYLNEEGSDLAKDVRATLKKRGSHLAEDVNLNDMSKRWDVLDGTSTEGFDSAYLNPDAGWCNAAAATASLMTAAEERGVRREIGDVHELTMDPQGGRIRSVCTTEGKHYSADRIVLAVGAWTSALLSPIEEALDIAEQDRVEQQVRATGAVTAYYKVSAEEVNRLTKTELPCVIYGERGEVIPPSKDNHLIKYSNTVGTFTNTVSMASGKKISIPVIGRSQYEVPEKLKRETEEMMSTKVMPAYTQGKRPDYWRIAWDALTPTEDWLLCKHPHPKLSNLFLAVGGSFHSYKFLPVAGKYMVSVLNGESNGDEKDKAWGWKATADWEKATGKRVPRRELRDLDNEPSSTHAQSKL</sequence>
<evidence type="ECO:0000256" key="6">
    <source>
        <dbReference type="SAM" id="MobiDB-lite"/>
    </source>
</evidence>
<organism evidence="8 9">
    <name type="scientific">Elsinoe australis</name>
    <dbReference type="NCBI Taxonomy" id="40998"/>
    <lineage>
        <taxon>Eukaryota</taxon>
        <taxon>Fungi</taxon>
        <taxon>Dikarya</taxon>
        <taxon>Ascomycota</taxon>
        <taxon>Pezizomycotina</taxon>
        <taxon>Dothideomycetes</taxon>
        <taxon>Dothideomycetidae</taxon>
        <taxon>Myriangiales</taxon>
        <taxon>Elsinoaceae</taxon>
        <taxon>Elsinoe</taxon>
    </lineage>
</organism>
<evidence type="ECO:0000256" key="3">
    <source>
        <dbReference type="ARBA" id="ARBA00022630"/>
    </source>
</evidence>
<accession>A0A2P8AG66</accession>
<dbReference type="InterPro" id="IPR036188">
    <property type="entry name" value="FAD/NAD-bd_sf"/>
</dbReference>
<protein>
    <recommendedName>
        <fullName evidence="7">FAD dependent oxidoreductase domain-containing protein</fullName>
    </recommendedName>
</protein>
<evidence type="ECO:0000259" key="7">
    <source>
        <dbReference type="Pfam" id="PF01266"/>
    </source>
</evidence>
<feature type="compositionally biased region" description="Basic and acidic residues" evidence="6">
    <location>
        <begin position="418"/>
        <end position="433"/>
    </location>
</feature>
<evidence type="ECO:0000256" key="1">
    <source>
        <dbReference type="ARBA" id="ARBA00001974"/>
    </source>
</evidence>
<dbReference type="InterPro" id="IPR006076">
    <property type="entry name" value="FAD-dep_OxRdtase"/>
</dbReference>
<evidence type="ECO:0000256" key="5">
    <source>
        <dbReference type="ARBA" id="ARBA00023002"/>
    </source>
</evidence>
<comment type="caution">
    <text evidence="8">The sequence shown here is derived from an EMBL/GenBank/DDBJ whole genome shotgun (WGS) entry which is preliminary data.</text>
</comment>
<gene>
    <name evidence="8" type="ORF">B9Z65_3783</name>
</gene>
<dbReference type="GO" id="GO:0008115">
    <property type="term" value="F:sarcosine oxidase activity"/>
    <property type="evidence" value="ECO:0007669"/>
    <property type="project" value="TreeGrafter"/>
</dbReference>
<proteinExistence type="inferred from homology"/>